<dbReference type="AlphaFoldDB" id="A0AAD3CTR8"/>
<reference evidence="2 3" key="1">
    <citation type="journal article" date="2021" name="Sci. Rep.">
        <title>The genome of the diatom Chaetoceros tenuissimus carries an ancient integrated fragment of an extant virus.</title>
        <authorList>
            <person name="Hongo Y."/>
            <person name="Kimura K."/>
            <person name="Takaki Y."/>
            <person name="Yoshida Y."/>
            <person name="Baba S."/>
            <person name="Kobayashi G."/>
            <person name="Nagasaki K."/>
            <person name="Hano T."/>
            <person name="Tomaru Y."/>
        </authorList>
    </citation>
    <scope>NUCLEOTIDE SEQUENCE [LARGE SCALE GENOMIC DNA]</scope>
    <source>
        <strain evidence="2 3">NIES-3715</strain>
    </source>
</reference>
<sequence length="177" mass="19554">MSERMKWGSTSSNACAILDAALSANVLANARARLGCGGTLIRTPSTVLSRYPDVPLMVFTRGACYANENLSKMGFDVVTMDGDVDRSTARATVGDRCGLQGNYDPAELTEDNRKTPETMKETAKALIDELGLIATSEKVLEEWKAPIWYKFSLTQFMSTAKQKIKSRHKYLTIYKVV</sequence>
<dbReference type="SUPFAM" id="SSF51726">
    <property type="entry name" value="UROD/MetE-like"/>
    <property type="match status" value="1"/>
</dbReference>
<dbReference type="GO" id="GO:0006783">
    <property type="term" value="P:heme biosynthetic process"/>
    <property type="evidence" value="ECO:0007669"/>
    <property type="project" value="TreeGrafter"/>
</dbReference>
<dbReference type="EMBL" id="BLLK01000045">
    <property type="protein sequence ID" value="GFH52077.1"/>
    <property type="molecule type" value="Genomic_DNA"/>
</dbReference>
<proteinExistence type="predicted"/>
<dbReference type="PANTHER" id="PTHR21091">
    <property type="entry name" value="METHYLTETRAHYDROFOLATE:HOMOCYSTEINE METHYLTRANSFERASE RELATED"/>
    <property type="match status" value="1"/>
</dbReference>
<name>A0AAD3CTR8_9STRA</name>
<accession>A0AAD3CTR8</accession>
<keyword evidence="3" id="KW-1185">Reference proteome</keyword>
<dbReference type="Pfam" id="PF01208">
    <property type="entry name" value="URO-D"/>
    <property type="match status" value="1"/>
</dbReference>
<evidence type="ECO:0000313" key="3">
    <source>
        <dbReference type="Proteomes" id="UP001054902"/>
    </source>
</evidence>
<organism evidence="2 3">
    <name type="scientific">Chaetoceros tenuissimus</name>
    <dbReference type="NCBI Taxonomy" id="426638"/>
    <lineage>
        <taxon>Eukaryota</taxon>
        <taxon>Sar</taxon>
        <taxon>Stramenopiles</taxon>
        <taxon>Ochrophyta</taxon>
        <taxon>Bacillariophyta</taxon>
        <taxon>Coscinodiscophyceae</taxon>
        <taxon>Chaetocerotophycidae</taxon>
        <taxon>Chaetocerotales</taxon>
        <taxon>Chaetocerotaceae</taxon>
        <taxon>Chaetoceros</taxon>
    </lineage>
</organism>
<protein>
    <recommendedName>
        <fullName evidence="1">Uroporphyrinogen decarboxylase (URO-D) domain-containing protein</fullName>
    </recommendedName>
</protein>
<dbReference type="InterPro" id="IPR000257">
    <property type="entry name" value="Uroporphyrinogen_deCOase"/>
</dbReference>
<evidence type="ECO:0000259" key="1">
    <source>
        <dbReference type="Pfam" id="PF01208"/>
    </source>
</evidence>
<comment type="caution">
    <text evidence="2">The sequence shown here is derived from an EMBL/GenBank/DDBJ whole genome shotgun (WGS) entry which is preliminary data.</text>
</comment>
<dbReference type="PANTHER" id="PTHR21091:SF169">
    <property type="entry name" value="UROPORPHYRINOGEN DECARBOXYLASE"/>
    <property type="match status" value="1"/>
</dbReference>
<gene>
    <name evidence="2" type="ORF">CTEN210_08553</name>
</gene>
<dbReference type="Gene3D" id="3.20.20.210">
    <property type="match status" value="1"/>
</dbReference>
<feature type="domain" description="Uroporphyrinogen decarboxylase (URO-D)" evidence="1">
    <location>
        <begin position="14"/>
        <end position="128"/>
    </location>
</feature>
<dbReference type="GO" id="GO:0004853">
    <property type="term" value="F:uroporphyrinogen decarboxylase activity"/>
    <property type="evidence" value="ECO:0007669"/>
    <property type="project" value="InterPro"/>
</dbReference>
<dbReference type="GO" id="GO:0005829">
    <property type="term" value="C:cytosol"/>
    <property type="evidence" value="ECO:0007669"/>
    <property type="project" value="TreeGrafter"/>
</dbReference>
<dbReference type="Proteomes" id="UP001054902">
    <property type="component" value="Unassembled WGS sequence"/>
</dbReference>
<dbReference type="InterPro" id="IPR038071">
    <property type="entry name" value="UROD/MetE-like_sf"/>
</dbReference>
<evidence type="ECO:0000313" key="2">
    <source>
        <dbReference type="EMBL" id="GFH52077.1"/>
    </source>
</evidence>